<dbReference type="GO" id="GO:0071540">
    <property type="term" value="C:eukaryotic translation initiation factor 3 complex, eIF3e"/>
    <property type="evidence" value="ECO:0007669"/>
    <property type="project" value="UniProtKB-UniRule"/>
</dbReference>
<evidence type="ECO:0000313" key="8">
    <source>
        <dbReference type="Proteomes" id="UP000195570"/>
    </source>
</evidence>
<dbReference type="PROSITE" id="PS50250">
    <property type="entry name" value="PCI"/>
    <property type="match status" value="1"/>
</dbReference>
<proteinExistence type="inferred from homology"/>
<dbReference type="InterPro" id="IPR000717">
    <property type="entry name" value="PCI_dom"/>
</dbReference>
<evidence type="ECO:0000256" key="4">
    <source>
        <dbReference type="HAMAP-Rule" id="MF_03004"/>
    </source>
</evidence>
<dbReference type="Pfam" id="PF01399">
    <property type="entry name" value="PCI"/>
    <property type="match status" value="1"/>
</dbReference>
<dbReference type="SUPFAM" id="SSF46785">
    <property type="entry name" value="Winged helix' DNA-binding domain"/>
    <property type="match status" value="1"/>
</dbReference>
<keyword evidence="1 4" id="KW-0963">Cytoplasm</keyword>
<dbReference type="PIRSF" id="PIRSF016255">
    <property type="entry name" value="eIF3e_su6"/>
    <property type="match status" value="1"/>
</dbReference>
<dbReference type="FunFam" id="1.25.40.570:FF:000028">
    <property type="entry name" value="Eukaryotic translation initiation factor 3 subunit E"/>
    <property type="match status" value="1"/>
</dbReference>
<evidence type="ECO:0000313" key="7">
    <source>
        <dbReference type="EMBL" id="SCU70969.1"/>
    </source>
</evidence>
<keyword evidence="3 4" id="KW-0648">Protein biosynthesis</keyword>
<dbReference type="InterPro" id="IPR019010">
    <property type="entry name" value="eIF3e_N"/>
</dbReference>
<comment type="subcellular location">
    <subcellularLocation>
        <location evidence="4 5">Cytoplasm</location>
    </subcellularLocation>
</comment>
<dbReference type="EMBL" id="CZPT02001543">
    <property type="protein sequence ID" value="SCU70969.1"/>
    <property type="molecule type" value="Genomic_DNA"/>
</dbReference>
<reference evidence="7" key="1">
    <citation type="submission" date="2016-09" db="EMBL/GenBank/DDBJ databases">
        <authorList>
            <person name="Hebert L."/>
            <person name="Moumen B."/>
        </authorList>
    </citation>
    <scope>NUCLEOTIDE SEQUENCE [LARGE SCALE GENOMIC DNA]</scope>
    <source>
        <strain evidence="7">OVI</strain>
    </source>
</reference>
<dbReference type="GO" id="GO:0016282">
    <property type="term" value="C:eukaryotic 43S preinitiation complex"/>
    <property type="evidence" value="ECO:0007669"/>
    <property type="project" value="UniProtKB-UniRule"/>
</dbReference>
<feature type="domain" description="PCI" evidence="6">
    <location>
        <begin position="219"/>
        <end position="395"/>
    </location>
</feature>
<comment type="similarity">
    <text evidence="4 5">Belongs to the eIF-3 subunit E family.</text>
</comment>
<evidence type="ECO:0000256" key="1">
    <source>
        <dbReference type="ARBA" id="ARBA00022490"/>
    </source>
</evidence>
<keyword evidence="2 4" id="KW-0396">Initiation factor</keyword>
<dbReference type="InterPro" id="IPR016650">
    <property type="entry name" value="eIF3e"/>
</dbReference>
<dbReference type="PANTHER" id="PTHR10317">
    <property type="entry name" value="EUKARYOTIC TRANSLATION INITIATION FACTOR 3 SUBUNIT E"/>
    <property type="match status" value="1"/>
</dbReference>
<dbReference type="InterPro" id="IPR036390">
    <property type="entry name" value="WH_DNA-bd_sf"/>
</dbReference>
<dbReference type="GeneID" id="92376489"/>
<comment type="caution">
    <text evidence="7">The sequence shown here is derived from an EMBL/GenBank/DDBJ whole genome shotgun (WGS) entry which is preliminary data.</text>
</comment>
<dbReference type="SMART" id="SM01186">
    <property type="entry name" value="eIF3_N"/>
    <property type="match status" value="1"/>
</dbReference>
<dbReference type="Gene3D" id="1.25.40.570">
    <property type="match status" value="1"/>
</dbReference>
<comment type="function">
    <text evidence="4">Component of the eukaryotic translation initiation factor 3 (eIF-3) complex, which is involved in protein synthesis of a specialized repertoire of mRNAs and, together with other initiation factors, stimulates binding of mRNA and methionyl-tRNAi to the 40S ribosome. The eIF-3 complex specifically targets and initiates translation of a subset of mRNAs involved in cell proliferation.</text>
</comment>
<protein>
    <recommendedName>
        <fullName evidence="4 5">Eukaryotic translation initiation factor 3 subunit E</fullName>
        <shortName evidence="4">eIF3e</shortName>
    </recommendedName>
    <alternativeName>
        <fullName evidence="4">Eukaryotic translation initiation factor 3 subunit 6</fullName>
    </alternativeName>
</protein>
<evidence type="ECO:0000256" key="5">
    <source>
        <dbReference type="PIRNR" id="PIRNR016255"/>
    </source>
</evidence>
<dbReference type="AlphaFoldDB" id="A0A1G4IF84"/>
<evidence type="ECO:0000259" key="6">
    <source>
        <dbReference type="PROSITE" id="PS50250"/>
    </source>
</evidence>
<name>A0A1G4IF84_TRYEQ</name>
<dbReference type="RefSeq" id="XP_067081706.1">
    <property type="nucleotide sequence ID" value="XM_067225605.1"/>
</dbReference>
<organism evidence="7 8">
    <name type="scientific">Trypanosoma equiperdum</name>
    <dbReference type="NCBI Taxonomy" id="5694"/>
    <lineage>
        <taxon>Eukaryota</taxon>
        <taxon>Discoba</taxon>
        <taxon>Euglenozoa</taxon>
        <taxon>Kinetoplastea</taxon>
        <taxon>Metakinetoplastina</taxon>
        <taxon>Trypanosomatida</taxon>
        <taxon>Trypanosomatidae</taxon>
        <taxon>Trypanosoma</taxon>
    </lineage>
</organism>
<dbReference type="GO" id="GO:0001732">
    <property type="term" value="P:formation of cytoplasmic translation initiation complex"/>
    <property type="evidence" value="ECO:0007669"/>
    <property type="project" value="UniProtKB-UniRule"/>
</dbReference>
<sequence length="413" mass="46677">MTEMLSCLVPYLDKHLVLGLLYFYDDQGVDVGDALRFVQATTALTPEGEVSLEQENKIRETAERARPALDMFFEQNVSDNCTYQLCLTESRIDELRGKGELSRGFLEKEGITPKVMTAVMDLAFLYYDAARYGDASELLSLLQCVTGYELGESKLLWGRLVCDTCSCRWPSAIAAAEKLWKQQGADGSENKSGKTTLRGDNGTSVTERVWLLHWALFPFFKGGNQYSTHLLNIVFDNKTDSIYQCVVETVCPHYLRYICAAAILNTHRRSALRRAAEMVGRIYEYSDPLTQLVREITNYRSFEDTLELLPKVSELAQGDYFLNLHADNLVENAKRLIFTQYVVTHSVVSIPYMAERLEMSAAGAEVWLADLISETKQRAKIDAVTGQMFVGSQVRSVHQTVLDRLEPVDHGRR</sequence>
<dbReference type="Proteomes" id="UP000195570">
    <property type="component" value="Unassembled WGS sequence"/>
</dbReference>
<evidence type="ECO:0000256" key="2">
    <source>
        <dbReference type="ARBA" id="ARBA00022540"/>
    </source>
</evidence>
<accession>A0A1G4IF84</accession>
<dbReference type="HAMAP" id="MF_03004">
    <property type="entry name" value="eIF3e"/>
    <property type="match status" value="1"/>
</dbReference>
<dbReference type="VEuPathDB" id="TriTrypDB:TEOVI_000254900"/>
<comment type="subunit">
    <text evidence="4 5">Component of the eukaryotic translation initiation factor 3 (eIF-3) complex.</text>
</comment>
<keyword evidence="8" id="KW-1185">Reference proteome</keyword>
<dbReference type="SMART" id="SM00088">
    <property type="entry name" value="PINT"/>
    <property type="match status" value="1"/>
</dbReference>
<dbReference type="GO" id="GO:0003743">
    <property type="term" value="F:translation initiation factor activity"/>
    <property type="evidence" value="ECO:0007669"/>
    <property type="project" value="UniProtKB-UniRule"/>
</dbReference>
<evidence type="ECO:0000256" key="3">
    <source>
        <dbReference type="ARBA" id="ARBA00022917"/>
    </source>
</evidence>
<gene>
    <name evidence="7" type="ORF">TEOVI_000254900</name>
</gene>
<dbReference type="GO" id="GO:0033290">
    <property type="term" value="C:eukaryotic 48S preinitiation complex"/>
    <property type="evidence" value="ECO:0007669"/>
    <property type="project" value="UniProtKB-UniRule"/>
</dbReference>